<evidence type="ECO:0000313" key="2">
    <source>
        <dbReference type="Proteomes" id="UP001248134"/>
    </source>
</evidence>
<dbReference type="InterPro" id="IPR025678">
    <property type="entry name" value="Imm3"/>
</dbReference>
<gene>
    <name evidence="1" type="ORF">FOS08_21320</name>
</gene>
<proteinExistence type="predicted"/>
<dbReference type="AlphaFoldDB" id="A0AAJ2DPJ5"/>
<dbReference type="Pfam" id="PF14425">
    <property type="entry name" value="Imm3"/>
    <property type="match status" value="2"/>
</dbReference>
<organism evidence="1 2">
    <name type="scientific">Bacillus pseudomycoides</name>
    <dbReference type="NCBI Taxonomy" id="64104"/>
    <lineage>
        <taxon>Bacteria</taxon>
        <taxon>Bacillati</taxon>
        <taxon>Bacillota</taxon>
        <taxon>Bacilli</taxon>
        <taxon>Bacillales</taxon>
        <taxon>Bacillaceae</taxon>
        <taxon>Bacillus</taxon>
        <taxon>Bacillus cereus group</taxon>
    </lineage>
</organism>
<sequence>MAYSCDEYSEYIYETYSEYVEDEKMSRKEAVARTFNEYDMLMKKSETDKLIISVIFAEILVSHSKISNTFKNYMIETISNINFMLIEQEHKLTQEQYNDFLFRKGQVLKQLEAKPSDYYPRVCWYYEELTDEVNKFFDEINSNDTDENEVVAKVFKRFERDCKNTASEKIIVYTTLAENLLRYNLMPQIEDMSFINELKKFTLDNIQGEQLSDDEKEKLAQRIQVVLDCGA</sequence>
<name>A0AAJ2DPJ5_9BACI</name>
<accession>A0AAJ2DPJ5</accession>
<reference evidence="1" key="1">
    <citation type="submission" date="2019-07" db="EMBL/GenBank/DDBJ databases">
        <title>Phylogenomic Reclassification of ATCC Bacillus Strains and Various Taxa within the Genus Bacillus.</title>
        <authorList>
            <person name="Riojas M.A."/>
            <person name="Frank A.M."/>
            <person name="Fenn S.L."/>
            <person name="King S.P."/>
            <person name="Brower S.M."/>
            <person name="Hazbon M.H."/>
        </authorList>
    </citation>
    <scope>NUCLEOTIDE SEQUENCE</scope>
    <source>
        <strain evidence="1">NR-12239</strain>
    </source>
</reference>
<dbReference type="RefSeq" id="WP_003209542.1">
    <property type="nucleotide sequence ID" value="NZ_CM000744.1"/>
</dbReference>
<dbReference type="Proteomes" id="UP001248134">
    <property type="component" value="Unassembled WGS sequence"/>
</dbReference>
<dbReference type="EMBL" id="VLYX01000030">
    <property type="protein sequence ID" value="MDR4328362.1"/>
    <property type="molecule type" value="Genomic_DNA"/>
</dbReference>
<comment type="caution">
    <text evidence="1">The sequence shown here is derived from an EMBL/GenBank/DDBJ whole genome shotgun (WGS) entry which is preliminary data.</text>
</comment>
<evidence type="ECO:0000313" key="1">
    <source>
        <dbReference type="EMBL" id="MDR4328362.1"/>
    </source>
</evidence>
<protein>
    <submittedName>
        <fullName evidence="1">Uncharacterized protein</fullName>
    </submittedName>
</protein>